<evidence type="ECO:0000313" key="1">
    <source>
        <dbReference type="EMBL" id="QNP56768.1"/>
    </source>
</evidence>
<sequence>MILWILGIATLVAFLFVILSPLESLTWWADKGEAEVRDGFEILPAPTPSELEPESYLVYLSGVGVLGGDALSRRELGWLDSVTEAMPETTVIADVFPYAVDNRGLLQRATVWLWGRLDRMRRRTKINPLPMLINLRNISKVLVSADPRYGPTQSIGLAQEIWRSLQRHGYRPGSGLPVTLVGFSGGAQMALGSGWFLAGLGIPVSLISIGGIYGDDPGLDRMEHVWNLGGSRDRLRHLGTVVFPGRWVTAPLSTWGRARREGRVSSAVIGPMRHDGARAYFGRSVTVGDGRSYADVTRDAVVEIVREGRLPAA</sequence>
<dbReference type="EMBL" id="CP060789">
    <property type="protein sequence ID" value="QNP56768.1"/>
    <property type="molecule type" value="Genomic_DNA"/>
</dbReference>
<reference evidence="1 2" key="1">
    <citation type="submission" date="2020-08" db="EMBL/GenBank/DDBJ databases">
        <title>Genome sequence of Tessaracoccus defluvii JCM 17540T.</title>
        <authorList>
            <person name="Hyun D.-W."/>
            <person name="Bae J.-W."/>
        </authorList>
    </citation>
    <scope>NUCLEOTIDE SEQUENCE [LARGE SCALE GENOMIC DNA]</scope>
    <source>
        <strain evidence="1 2">JCM 17540</strain>
    </source>
</reference>
<evidence type="ECO:0008006" key="3">
    <source>
        <dbReference type="Google" id="ProtNLM"/>
    </source>
</evidence>
<dbReference type="RefSeq" id="WP_187721867.1">
    <property type="nucleotide sequence ID" value="NZ_BAABBL010000002.1"/>
</dbReference>
<name>A0A7H0H8A2_9ACTN</name>
<accession>A0A7H0H8A2</accession>
<evidence type="ECO:0000313" key="2">
    <source>
        <dbReference type="Proteomes" id="UP000516117"/>
    </source>
</evidence>
<dbReference type="KEGG" id="tdf:H9L22_05190"/>
<dbReference type="AlphaFoldDB" id="A0A7H0H8A2"/>
<keyword evidence="2" id="KW-1185">Reference proteome</keyword>
<dbReference type="Proteomes" id="UP000516117">
    <property type="component" value="Chromosome"/>
</dbReference>
<proteinExistence type="predicted"/>
<protein>
    <recommendedName>
        <fullName evidence="3">Alpha/beta hydrolase</fullName>
    </recommendedName>
</protein>
<gene>
    <name evidence="1" type="ORF">H9L22_05190</name>
</gene>
<organism evidence="1 2">
    <name type="scientific">Tessaracoccus defluvii</name>
    <dbReference type="NCBI Taxonomy" id="1285901"/>
    <lineage>
        <taxon>Bacteria</taxon>
        <taxon>Bacillati</taxon>
        <taxon>Actinomycetota</taxon>
        <taxon>Actinomycetes</taxon>
        <taxon>Propionibacteriales</taxon>
        <taxon>Propionibacteriaceae</taxon>
        <taxon>Tessaracoccus</taxon>
    </lineage>
</organism>